<accession>V6TLS7</accession>
<proteinExistence type="predicted"/>
<name>V6TLS7_GIAIN</name>
<organism evidence="2 3">
    <name type="scientific">Giardia intestinalis</name>
    <name type="common">Giardia lamblia</name>
    <dbReference type="NCBI Taxonomy" id="5741"/>
    <lineage>
        <taxon>Eukaryota</taxon>
        <taxon>Metamonada</taxon>
        <taxon>Diplomonadida</taxon>
        <taxon>Hexamitidae</taxon>
        <taxon>Giardiinae</taxon>
        <taxon>Giardia</taxon>
    </lineage>
</organism>
<sequence>MPDCDQSTIADCPYGSHSRLQQLDHVCPLPPLLHRVVAPRMCQPVHRLVWTGDSLCSSATSVLRCRRSHSQAQTRLGGEPPNARPQGSPLIWQPGGEQQARGKADTRTMLLRPASNHRIPLCSPNTAPPRDPLTAPQDP</sequence>
<evidence type="ECO:0000313" key="3">
    <source>
        <dbReference type="Proteomes" id="UP000018040"/>
    </source>
</evidence>
<reference evidence="2 3" key="2">
    <citation type="journal article" date="2013" name="Genome Biol. Evol.">
        <title>Genome sequencing of Giardia lamblia genotypes A2 and B isolates (DH and GS) and comparative analysis with the genomes of genotypes A1 and E (WB and Pig).</title>
        <authorList>
            <person name="Adam R.D."/>
            <person name="Dahlstrom E.W."/>
            <person name="Martens C.A."/>
            <person name="Bruno D.P."/>
            <person name="Barbian K.D."/>
            <person name="Ricklefs S.M."/>
            <person name="Hernandez M.M."/>
            <person name="Narla N.P."/>
            <person name="Patel R.B."/>
            <person name="Porcella S.F."/>
            <person name="Nash T.E."/>
        </authorList>
    </citation>
    <scope>NUCLEOTIDE SEQUENCE [LARGE SCALE GENOMIC DNA]</scope>
    <source>
        <strain evidence="2 3">GS</strain>
    </source>
</reference>
<gene>
    <name evidence="2" type="ORF">GSB_151539</name>
</gene>
<comment type="caution">
    <text evidence="2">The sequence shown here is derived from an EMBL/GenBank/DDBJ whole genome shotgun (WGS) entry which is preliminary data.</text>
</comment>
<dbReference type="Proteomes" id="UP000018040">
    <property type="component" value="Unassembled WGS sequence"/>
</dbReference>
<keyword evidence="2" id="KW-0436">Ligase</keyword>
<dbReference type="EMBL" id="AHHH01000392">
    <property type="protein sequence ID" value="ESU39953.1"/>
    <property type="molecule type" value="Genomic_DNA"/>
</dbReference>
<evidence type="ECO:0000313" key="2">
    <source>
        <dbReference type="EMBL" id="ESU39953.1"/>
    </source>
</evidence>
<dbReference type="VEuPathDB" id="GiardiaDB:QR46_4472"/>
<reference evidence="3" key="1">
    <citation type="submission" date="2012-02" db="EMBL/GenBank/DDBJ databases">
        <title>Genome sequencing of Giardia lamblia Genotypes A2 and B isolates (DH and GS) and comparative analysis with the genomes of Genotypes A1 and E (WB and Pig).</title>
        <authorList>
            <person name="Adam R."/>
            <person name="Dahlstrom E."/>
            <person name="Martens C."/>
            <person name="Bruno D."/>
            <person name="Barbian K."/>
            <person name="Porcella S.F."/>
            <person name="Nash T."/>
        </authorList>
    </citation>
    <scope>NUCLEOTIDE SEQUENCE</scope>
    <source>
        <strain evidence="3">GS</strain>
    </source>
</reference>
<evidence type="ECO:0000256" key="1">
    <source>
        <dbReference type="SAM" id="MobiDB-lite"/>
    </source>
</evidence>
<dbReference type="GO" id="GO:0016874">
    <property type="term" value="F:ligase activity"/>
    <property type="evidence" value="ECO:0007669"/>
    <property type="project" value="UniProtKB-KW"/>
</dbReference>
<protein>
    <submittedName>
        <fullName evidence="2">Long-chain-fatty-acid--CoA ligase</fullName>
    </submittedName>
</protein>
<dbReference type="AlphaFoldDB" id="V6TLS7"/>
<feature type="region of interest" description="Disordered" evidence="1">
    <location>
        <begin position="69"/>
        <end position="139"/>
    </location>
</feature>